<dbReference type="SUPFAM" id="SSF54373">
    <property type="entry name" value="FAD-linked reductases, C-terminal domain"/>
    <property type="match status" value="1"/>
</dbReference>
<organism evidence="2 3">
    <name type="scientific">Suhomyces tanzawaensis NRRL Y-17324</name>
    <dbReference type="NCBI Taxonomy" id="984487"/>
    <lineage>
        <taxon>Eukaryota</taxon>
        <taxon>Fungi</taxon>
        <taxon>Dikarya</taxon>
        <taxon>Ascomycota</taxon>
        <taxon>Saccharomycotina</taxon>
        <taxon>Pichiomycetes</taxon>
        <taxon>Debaryomycetaceae</taxon>
        <taxon>Suhomyces</taxon>
    </lineage>
</organism>
<dbReference type="STRING" id="984487.A0A1E4SNX1"/>
<dbReference type="PANTHER" id="PTHR10742:SF410">
    <property type="entry name" value="LYSINE-SPECIFIC HISTONE DEMETHYLASE 2"/>
    <property type="match status" value="1"/>
</dbReference>
<dbReference type="InterPro" id="IPR036188">
    <property type="entry name" value="FAD/NAD-bd_sf"/>
</dbReference>
<evidence type="ECO:0000259" key="1">
    <source>
        <dbReference type="Pfam" id="PF01593"/>
    </source>
</evidence>
<dbReference type="AlphaFoldDB" id="A0A1E4SNX1"/>
<dbReference type="GO" id="GO:0046592">
    <property type="term" value="F:polyamine oxidase activity"/>
    <property type="evidence" value="ECO:0007669"/>
    <property type="project" value="EnsemblFungi"/>
</dbReference>
<proteinExistence type="predicted"/>
<dbReference type="OrthoDB" id="5046242at2759"/>
<evidence type="ECO:0000313" key="2">
    <source>
        <dbReference type="EMBL" id="ODV81117.1"/>
    </source>
</evidence>
<evidence type="ECO:0000313" key="3">
    <source>
        <dbReference type="Proteomes" id="UP000094285"/>
    </source>
</evidence>
<dbReference type="PANTHER" id="PTHR10742">
    <property type="entry name" value="FLAVIN MONOAMINE OXIDASE"/>
    <property type="match status" value="1"/>
</dbReference>
<dbReference type="SUPFAM" id="SSF51905">
    <property type="entry name" value="FAD/NAD(P)-binding domain"/>
    <property type="match status" value="1"/>
</dbReference>
<gene>
    <name evidence="2" type="ORF">CANTADRAFT_48308</name>
</gene>
<dbReference type="Gene3D" id="3.90.660.10">
    <property type="match status" value="1"/>
</dbReference>
<dbReference type="Pfam" id="PF01593">
    <property type="entry name" value="Amino_oxidase"/>
    <property type="match status" value="1"/>
</dbReference>
<dbReference type="InterPro" id="IPR050281">
    <property type="entry name" value="Flavin_monoamine_oxidase"/>
</dbReference>
<dbReference type="Proteomes" id="UP000094285">
    <property type="component" value="Unassembled WGS sequence"/>
</dbReference>
<dbReference type="GO" id="GO:0015940">
    <property type="term" value="P:pantothenate biosynthetic process"/>
    <property type="evidence" value="ECO:0007669"/>
    <property type="project" value="EnsemblFungi"/>
</dbReference>
<reference evidence="3" key="1">
    <citation type="submission" date="2016-05" db="EMBL/GenBank/DDBJ databases">
        <title>Comparative genomics of biotechnologically important yeasts.</title>
        <authorList>
            <consortium name="DOE Joint Genome Institute"/>
            <person name="Riley R."/>
            <person name="Haridas S."/>
            <person name="Wolfe K.H."/>
            <person name="Lopes M.R."/>
            <person name="Hittinger C.T."/>
            <person name="Goker M."/>
            <person name="Salamov A."/>
            <person name="Wisecaver J."/>
            <person name="Long T.M."/>
            <person name="Aerts A.L."/>
            <person name="Barry K."/>
            <person name="Choi C."/>
            <person name="Clum A."/>
            <person name="Coughlan A.Y."/>
            <person name="Deshpande S."/>
            <person name="Douglass A.P."/>
            <person name="Hanson S.J."/>
            <person name="Klenk H.-P."/>
            <person name="Labutti K."/>
            <person name="Lapidus A."/>
            <person name="Lindquist E."/>
            <person name="Lipzen A."/>
            <person name="Meier-Kolthoff J.P."/>
            <person name="Ohm R.A."/>
            <person name="Otillar R.P."/>
            <person name="Pangilinan J."/>
            <person name="Peng Y."/>
            <person name="Rokas A."/>
            <person name="Rosa C.A."/>
            <person name="Scheuner C."/>
            <person name="Sibirny A.A."/>
            <person name="Slot J.C."/>
            <person name="Stielow J.B."/>
            <person name="Sun H."/>
            <person name="Kurtzman C.P."/>
            <person name="Blackwell M."/>
            <person name="Grigoriev I.V."/>
            <person name="Jeffries T.W."/>
        </authorList>
    </citation>
    <scope>NUCLEOTIDE SEQUENCE [LARGE SCALE GENOMIC DNA]</scope>
    <source>
        <strain evidence="3">NRRL Y-17324</strain>
    </source>
</reference>
<dbReference type="Gene3D" id="3.50.50.60">
    <property type="entry name" value="FAD/NAD(P)-binding domain"/>
    <property type="match status" value="1"/>
</dbReference>
<dbReference type="RefSeq" id="XP_020066239.1">
    <property type="nucleotide sequence ID" value="XM_020209566.1"/>
</dbReference>
<dbReference type="InterPro" id="IPR002937">
    <property type="entry name" value="Amino_oxidase"/>
</dbReference>
<dbReference type="GeneID" id="30983702"/>
<accession>A0A1E4SNX1</accession>
<protein>
    <submittedName>
        <fullName evidence="2">Corticosteroid-binding protein</fullName>
    </submittedName>
</protein>
<keyword evidence="3" id="KW-1185">Reference proteome</keyword>
<dbReference type="EMBL" id="KV453910">
    <property type="protein sequence ID" value="ODV81117.1"/>
    <property type="molecule type" value="Genomic_DNA"/>
</dbReference>
<feature type="domain" description="Amine oxidase" evidence="1">
    <location>
        <begin position="12"/>
        <end position="479"/>
    </location>
</feature>
<dbReference type="GO" id="GO:0046208">
    <property type="term" value="P:spermine catabolic process"/>
    <property type="evidence" value="ECO:0007669"/>
    <property type="project" value="EnsemblFungi"/>
</dbReference>
<sequence>MNVSVAIVGAGVSGLKAAHTLLNHPKSPFAPNHIVVLEAQNRIGGRILTDRAQSKIGYSYDLGAAWFHDSLTNPVLQEAIRDDDTSLFDYRHHCYYDDKEARVYVSELEGAVDMVGLKVDKVLEDLHKYIELHFMDLLNIKDVSLKQIVAQFFEVHGHMVSDTQKDYAARTMPYLESWFGIPWDLVSGKYSMMDHQGRNLLNTKGYDFIVEKLARGIPNDRTLLGHQVVAIDRDNKNGPHKVSLLMKNGDRVYCNHLIVTVPQSVLQLPDSHPYGIAWSPPLPQNVKEALQSIHFGALGKVIFEFEDVWWDESEDRFDILPDSGAAPEVPLTALPPSFSYYAHVLNYSASHKSNNGSRGSSLGVLLQSPLTEYLEAHRKEAWTYFEPMLSKLVVEGKKVSAPINTITTDWTQNPYIRGSYSALHVDDDPSDLIIQLSGEFDGCGLHENYIRFAGEHTILDGAGCVHGAYASGLREAEWIIDSVAGSV</sequence>
<name>A0A1E4SNX1_9ASCO</name>